<dbReference type="Gene3D" id="3.30.2320.30">
    <property type="entry name" value="ATP synthase, E subunit, C-terminal"/>
    <property type="match status" value="1"/>
</dbReference>
<dbReference type="HAMAP" id="MF_00311">
    <property type="entry name" value="ATP_synth_E_arch"/>
    <property type="match status" value="1"/>
</dbReference>
<accession>A0A4P7BVM0</accession>
<keyword evidence="4" id="KW-0066">ATP synthesis</keyword>
<dbReference type="Pfam" id="PF01991">
    <property type="entry name" value="vATP-synt_E"/>
    <property type="match status" value="1"/>
</dbReference>
<dbReference type="PANTHER" id="PTHR45715">
    <property type="entry name" value="ATPASE H+-TRANSPORTING V1 SUBUNIT E1A-RELATED"/>
    <property type="match status" value="1"/>
</dbReference>
<evidence type="ECO:0000313" key="6">
    <source>
        <dbReference type="EMBL" id="QBQ53134.1"/>
    </source>
</evidence>
<keyword evidence="2 4" id="KW-0813">Transport</keyword>
<keyword evidence="4" id="KW-0375">Hydrogen ion transport</keyword>
<dbReference type="InterPro" id="IPR038495">
    <property type="entry name" value="ATPase_E_C"/>
</dbReference>
<dbReference type="GO" id="GO:0046961">
    <property type="term" value="F:proton-transporting ATPase activity, rotational mechanism"/>
    <property type="evidence" value="ECO:0007669"/>
    <property type="project" value="InterPro"/>
</dbReference>
<dbReference type="KEGG" id="nwr:E3U44_00420"/>
<organism evidence="6 7">
    <name type="scientific">Nitrosococcus wardiae</name>
    <dbReference type="NCBI Taxonomy" id="1814290"/>
    <lineage>
        <taxon>Bacteria</taxon>
        <taxon>Pseudomonadati</taxon>
        <taxon>Pseudomonadota</taxon>
        <taxon>Gammaproteobacteria</taxon>
        <taxon>Chromatiales</taxon>
        <taxon>Chromatiaceae</taxon>
        <taxon>Nitrosococcus</taxon>
    </lineage>
</organism>
<dbReference type="InterPro" id="IPR002842">
    <property type="entry name" value="ATPase_V1_Esu"/>
</dbReference>
<reference evidence="6 7" key="1">
    <citation type="submission" date="2019-03" db="EMBL/GenBank/DDBJ databases">
        <title>The genome sequence of Nitrosococcus wardiae strain D1FHST reveals the archetypal metabolic capacity of ammonia-oxidizing Gammaproteobacteria.</title>
        <authorList>
            <person name="Wang L."/>
            <person name="Lim C.K."/>
            <person name="Hanson T.E."/>
            <person name="Dang H."/>
            <person name="Klotz M.G."/>
        </authorList>
    </citation>
    <scope>NUCLEOTIDE SEQUENCE [LARGE SCALE GENOMIC DNA]</scope>
    <source>
        <strain evidence="6 7">D1FHS</strain>
    </source>
</reference>
<dbReference type="GO" id="GO:0005524">
    <property type="term" value="F:ATP binding"/>
    <property type="evidence" value="ECO:0007669"/>
    <property type="project" value="UniProtKB-UniRule"/>
</dbReference>
<comment type="similarity">
    <text evidence="1 4">Belongs to the V-ATPase E subunit family.</text>
</comment>
<keyword evidence="3 4" id="KW-0406">Ion transport</keyword>
<keyword evidence="7" id="KW-1185">Reference proteome</keyword>
<dbReference type="SUPFAM" id="SSF160527">
    <property type="entry name" value="V-type ATPase subunit E-like"/>
    <property type="match status" value="1"/>
</dbReference>
<dbReference type="OrthoDB" id="5794867at2"/>
<feature type="coiled-coil region" evidence="5">
    <location>
        <begin position="15"/>
        <end position="49"/>
    </location>
</feature>
<gene>
    <name evidence="4" type="primary">atpE</name>
    <name evidence="6" type="ORF">E3U44_00420</name>
</gene>
<dbReference type="AlphaFoldDB" id="A0A4P7BVM0"/>
<dbReference type="GO" id="GO:0033178">
    <property type="term" value="C:proton-transporting two-sector ATPase complex, catalytic domain"/>
    <property type="evidence" value="ECO:0007669"/>
    <property type="project" value="InterPro"/>
</dbReference>
<comment type="function">
    <text evidence="4">Produces ATP from ADP in the presence of a proton gradient across the membrane.</text>
</comment>
<evidence type="ECO:0000256" key="2">
    <source>
        <dbReference type="ARBA" id="ARBA00022448"/>
    </source>
</evidence>
<evidence type="ECO:0000313" key="7">
    <source>
        <dbReference type="Proteomes" id="UP000294325"/>
    </source>
</evidence>
<evidence type="ECO:0000256" key="5">
    <source>
        <dbReference type="SAM" id="Coils"/>
    </source>
</evidence>
<dbReference type="Proteomes" id="UP000294325">
    <property type="component" value="Chromosome"/>
</dbReference>
<dbReference type="RefSeq" id="WP_134356151.1">
    <property type="nucleotide sequence ID" value="NZ_CP038033.1"/>
</dbReference>
<dbReference type="GO" id="GO:0042777">
    <property type="term" value="P:proton motive force-driven plasma membrane ATP synthesis"/>
    <property type="evidence" value="ECO:0007669"/>
    <property type="project" value="UniProtKB-UniRule"/>
</dbReference>
<evidence type="ECO:0000256" key="1">
    <source>
        <dbReference type="ARBA" id="ARBA00005901"/>
    </source>
</evidence>
<proteinExistence type="inferred from homology"/>
<evidence type="ECO:0000256" key="4">
    <source>
        <dbReference type="HAMAP-Rule" id="MF_00311"/>
    </source>
</evidence>
<name>A0A4P7BVM0_9GAMM</name>
<evidence type="ECO:0000256" key="3">
    <source>
        <dbReference type="ARBA" id="ARBA00023065"/>
    </source>
</evidence>
<sequence length="217" mass="24695">MSTEANVEALEAALLTRAERLAEEYLSRARQSRERIIEETNERLRLREEREILAAKAMAERVYRRRVQASELKLQGKLDRLRWELVQAVVQALRHQLAAFAAEKPQYLPVLQRLLAAGANAIEQEELIAELNQQDLECLEGTWEAFAAEAVPGKHIRLSPEPLSCSGGVQVVSKDHRIRVDNTFEGRLDRLAEELHQAIIERLFAQAVAVERVLHHG</sequence>
<dbReference type="GO" id="GO:0046933">
    <property type="term" value="F:proton-transporting ATP synthase activity, rotational mechanism"/>
    <property type="evidence" value="ECO:0007669"/>
    <property type="project" value="UniProtKB-UniRule"/>
</dbReference>
<keyword evidence="5" id="KW-0175">Coiled coil</keyword>
<protein>
    <recommendedName>
        <fullName evidence="4">V-type proton ATPase subunit E</fullName>
    </recommendedName>
    <alternativeName>
        <fullName evidence="4">V-ATPase subunit E</fullName>
    </alternativeName>
</protein>
<dbReference type="EMBL" id="CP038033">
    <property type="protein sequence ID" value="QBQ53134.1"/>
    <property type="molecule type" value="Genomic_DNA"/>
</dbReference>